<comment type="caution">
    <text evidence="2">The sequence shown here is derived from an EMBL/GenBank/DDBJ whole genome shotgun (WGS) entry which is preliminary data.</text>
</comment>
<keyword evidence="1" id="KW-0472">Membrane</keyword>
<reference evidence="3" key="1">
    <citation type="journal article" date="2019" name="Int. J. Syst. Evol. Microbiol.">
        <title>The Global Catalogue of Microorganisms (GCM) 10K type strain sequencing project: providing services to taxonomists for standard genome sequencing and annotation.</title>
        <authorList>
            <consortium name="The Broad Institute Genomics Platform"/>
            <consortium name="The Broad Institute Genome Sequencing Center for Infectious Disease"/>
            <person name="Wu L."/>
            <person name="Ma J."/>
        </authorList>
    </citation>
    <scope>NUCLEOTIDE SEQUENCE [LARGE SCALE GENOMIC DNA]</scope>
    <source>
        <strain evidence="3">KCTC 52925</strain>
    </source>
</reference>
<evidence type="ECO:0000313" key="2">
    <source>
        <dbReference type="EMBL" id="MFD2831825.1"/>
    </source>
</evidence>
<dbReference type="Proteomes" id="UP001597438">
    <property type="component" value="Unassembled WGS sequence"/>
</dbReference>
<evidence type="ECO:0000256" key="1">
    <source>
        <dbReference type="SAM" id="Phobius"/>
    </source>
</evidence>
<keyword evidence="3" id="KW-1185">Reference proteome</keyword>
<dbReference type="RefSeq" id="WP_251739908.1">
    <property type="nucleotide sequence ID" value="NZ_JBHUOJ010000004.1"/>
</dbReference>
<dbReference type="EMBL" id="JBHUOJ010000004">
    <property type="protein sequence ID" value="MFD2831825.1"/>
    <property type="molecule type" value="Genomic_DNA"/>
</dbReference>
<feature type="transmembrane region" description="Helical" evidence="1">
    <location>
        <begin position="55"/>
        <end position="76"/>
    </location>
</feature>
<feature type="transmembrane region" description="Helical" evidence="1">
    <location>
        <begin position="97"/>
        <end position="124"/>
    </location>
</feature>
<dbReference type="InterPro" id="IPR021354">
    <property type="entry name" value="DUF2975"/>
</dbReference>
<organism evidence="2 3">
    <name type="scientific">Christiangramia antarctica</name>
    <dbReference type="NCBI Taxonomy" id="2058158"/>
    <lineage>
        <taxon>Bacteria</taxon>
        <taxon>Pseudomonadati</taxon>
        <taxon>Bacteroidota</taxon>
        <taxon>Flavobacteriia</taxon>
        <taxon>Flavobacteriales</taxon>
        <taxon>Flavobacteriaceae</taxon>
        <taxon>Christiangramia</taxon>
    </lineage>
</organism>
<name>A0ABW5WZM1_9FLAO</name>
<feature type="transmembrane region" description="Helical" evidence="1">
    <location>
        <begin position="12"/>
        <end position="35"/>
    </location>
</feature>
<sequence length="169" mass="19772">MKSSTFLLTILNFSYYFLYFIWFILFGMLLFTVMFDSNSVLELFKNSSDLKIETKSVLITTLVLTLISGGVWIYILRMIKNLVNSLLSKKLFSNFQIASFKLIGQLIIAITIFDAITMFISRLIFQNRLKVEVDLFEFWIIITIGLFMILLSTIFEKAKFYKEENDLTV</sequence>
<feature type="transmembrane region" description="Helical" evidence="1">
    <location>
        <begin position="136"/>
        <end position="155"/>
    </location>
</feature>
<proteinExistence type="predicted"/>
<keyword evidence="1" id="KW-1133">Transmembrane helix</keyword>
<accession>A0ABW5WZM1</accession>
<gene>
    <name evidence="2" type="ORF">ACFSYS_00905</name>
</gene>
<dbReference type="Pfam" id="PF11188">
    <property type="entry name" value="DUF2975"/>
    <property type="match status" value="1"/>
</dbReference>
<keyword evidence="1" id="KW-0812">Transmembrane</keyword>
<evidence type="ECO:0000313" key="3">
    <source>
        <dbReference type="Proteomes" id="UP001597438"/>
    </source>
</evidence>
<protein>
    <submittedName>
        <fullName evidence="2">DUF2975 domain-containing protein</fullName>
    </submittedName>
</protein>